<evidence type="ECO:0000256" key="5">
    <source>
        <dbReference type="SAM" id="Phobius"/>
    </source>
</evidence>
<dbReference type="EMBL" id="SLWS01000001">
    <property type="protein sequence ID" value="TCO64989.1"/>
    <property type="molecule type" value="Genomic_DNA"/>
</dbReference>
<feature type="domain" description="FtsK" evidence="6">
    <location>
        <begin position="367"/>
        <end position="559"/>
    </location>
</feature>
<evidence type="ECO:0000256" key="4">
    <source>
        <dbReference type="SAM" id="MobiDB-lite"/>
    </source>
</evidence>
<evidence type="ECO:0000313" key="8">
    <source>
        <dbReference type="Proteomes" id="UP000295680"/>
    </source>
</evidence>
<dbReference type="AlphaFoldDB" id="A0A4R2K589"/>
<dbReference type="InterPro" id="IPR027417">
    <property type="entry name" value="P-loop_NTPase"/>
</dbReference>
<keyword evidence="1 3" id="KW-0547">Nucleotide-binding</keyword>
<dbReference type="OrthoDB" id="3315716at2"/>
<feature type="transmembrane region" description="Helical" evidence="5">
    <location>
        <begin position="196"/>
        <end position="222"/>
    </location>
</feature>
<organism evidence="7 8">
    <name type="scientific">Actinocrispum wychmicini</name>
    <dbReference type="NCBI Taxonomy" id="1213861"/>
    <lineage>
        <taxon>Bacteria</taxon>
        <taxon>Bacillati</taxon>
        <taxon>Actinomycetota</taxon>
        <taxon>Actinomycetes</taxon>
        <taxon>Pseudonocardiales</taxon>
        <taxon>Pseudonocardiaceae</taxon>
        <taxon>Actinocrispum</taxon>
    </lineage>
</organism>
<dbReference type="RefSeq" id="WP_132111091.1">
    <property type="nucleotide sequence ID" value="NZ_SLWS01000001.1"/>
</dbReference>
<dbReference type="PANTHER" id="PTHR22683">
    <property type="entry name" value="SPORULATION PROTEIN RELATED"/>
    <property type="match status" value="1"/>
</dbReference>
<dbReference type="GO" id="GO:0003677">
    <property type="term" value="F:DNA binding"/>
    <property type="evidence" value="ECO:0007669"/>
    <property type="project" value="InterPro"/>
</dbReference>
<proteinExistence type="predicted"/>
<feature type="binding site" evidence="3">
    <location>
        <begin position="385"/>
        <end position="392"/>
    </location>
    <ligand>
        <name>ATP</name>
        <dbReference type="ChEBI" id="CHEBI:30616"/>
    </ligand>
</feature>
<protein>
    <submittedName>
        <fullName evidence="7">S-DNA-T family DNA segregation ATPase FtsK/SpoIIIE</fullName>
    </submittedName>
</protein>
<name>A0A4R2K589_9PSEU</name>
<gene>
    <name evidence="7" type="ORF">EV192_101773</name>
</gene>
<feature type="compositionally biased region" description="Acidic residues" evidence="4">
    <location>
        <begin position="794"/>
        <end position="803"/>
    </location>
</feature>
<evidence type="ECO:0000256" key="2">
    <source>
        <dbReference type="ARBA" id="ARBA00022840"/>
    </source>
</evidence>
<feature type="transmembrane region" description="Helical" evidence="5">
    <location>
        <begin position="153"/>
        <end position="174"/>
    </location>
</feature>
<keyword evidence="5" id="KW-0472">Membrane</keyword>
<dbReference type="Pfam" id="PF01580">
    <property type="entry name" value="FtsK_SpoIIIE"/>
    <property type="match status" value="1"/>
</dbReference>
<feature type="compositionally biased region" description="Basic and acidic residues" evidence="4">
    <location>
        <begin position="750"/>
        <end position="777"/>
    </location>
</feature>
<dbReference type="InterPro" id="IPR050206">
    <property type="entry name" value="FtsK/SpoIIIE/SftA"/>
</dbReference>
<dbReference type="Gene3D" id="3.40.50.300">
    <property type="entry name" value="P-loop containing nucleotide triphosphate hydrolases"/>
    <property type="match status" value="1"/>
</dbReference>
<dbReference type="PROSITE" id="PS50901">
    <property type="entry name" value="FTSK"/>
    <property type="match status" value="1"/>
</dbReference>
<feature type="region of interest" description="Disordered" evidence="4">
    <location>
        <begin position="717"/>
        <end position="803"/>
    </location>
</feature>
<dbReference type="SUPFAM" id="SSF52540">
    <property type="entry name" value="P-loop containing nucleoside triphosphate hydrolases"/>
    <property type="match status" value="1"/>
</dbReference>
<dbReference type="PANTHER" id="PTHR22683:SF41">
    <property type="entry name" value="DNA TRANSLOCASE FTSK"/>
    <property type="match status" value="1"/>
</dbReference>
<keyword evidence="8" id="KW-1185">Reference proteome</keyword>
<evidence type="ECO:0000313" key="7">
    <source>
        <dbReference type="EMBL" id="TCO64989.1"/>
    </source>
</evidence>
<evidence type="ECO:0000259" key="6">
    <source>
        <dbReference type="PROSITE" id="PS50901"/>
    </source>
</evidence>
<evidence type="ECO:0000256" key="3">
    <source>
        <dbReference type="PROSITE-ProRule" id="PRU00289"/>
    </source>
</evidence>
<keyword evidence="5" id="KW-1133">Transmembrane helix</keyword>
<comment type="caution">
    <text evidence="7">The sequence shown here is derived from an EMBL/GenBank/DDBJ whole genome shotgun (WGS) entry which is preliminary data.</text>
</comment>
<evidence type="ECO:0000256" key="1">
    <source>
        <dbReference type="ARBA" id="ARBA00022741"/>
    </source>
</evidence>
<dbReference type="GO" id="GO:0005524">
    <property type="term" value="F:ATP binding"/>
    <property type="evidence" value="ECO:0007669"/>
    <property type="project" value="UniProtKB-UniRule"/>
</dbReference>
<reference evidence="7 8" key="1">
    <citation type="submission" date="2019-03" db="EMBL/GenBank/DDBJ databases">
        <title>Genomic Encyclopedia of Type Strains, Phase IV (KMG-IV): sequencing the most valuable type-strain genomes for metagenomic binning, comparative biology and taxonomic classification.</title>
        <authorList>
            <person name="Goeker M."/>
        </authorList>
    </citation>
    <scope>NUCLEOTIDE SEQUENCE [LARGE SCALE GENOMIC DNA]</scope>
    <source>
        <strain evidence="7 8">DSM 45934</strain>
    </source>
</reference>
<sequence length="803" mass="87926">MNADEHPVNDAPAGAELERKIYDAEFVTDDTPRPAPSGIRRWTPAGRRHTRTRIARWLAGLLRRAWQSSPFVRARSVAAYRMRKLPMDVARLAWFVARGHWRWLVKFWNWATYADLRADARSARLAGNTEARRTAQELIRSDAKARWAKVGIAVRRIVVAVRVLGPVAIVLWATDSWLDRADMWPWLADVYTGMDAVWSVLTVAGPIVLWLAPLAWLVAAVFEGRDKTPGAGWLVHPERDDNDSWIDERMISVALAHLGITPLNRFFKDGGALAYTVAARKDGDGTYAQIRLPLGVTADMVAARRPTLAANLGRASLETWPTKGEEDGLLDLWVADKGALNGGAGDWPLLTDGQVDLFDGVPFGLTQRGLVINAPLIGANWLVGGRPGQGKSACLRTLLLGAALDPTAELWVFVMGESPDFDPFTPRLARYRMGMDDAVAEAALQGLSDLLEEMERRGKVLGQQPGRPPKVSRKLADQRHLGLHPLVCAIDECHELFQHPKYGKQAAEMAIRLIKRGRKYGIVLLLATQSPTKDSIPREVTRNISCGVAFSVADQIANDGLLGSGKYRAGIRATDLRMNTDRGTCVAVGVTDATFELVRTFYVPFEDGTDDVSPVIARALAIMQETGRQIQIQTPDRLEIDAAPVDHLAAIAAVMRDGRRVRTQVMLSRLAEHNPAEYEGWTFADLTAALTEQGITPVKSHGNMAVRSEDVTAKLTARAQDTTGEPGGESDGEDTETRGGNPRTSPSRNPRSDQRKHPSGEAGEAHSRLFDTPENPRKHGVGTSAPDPLPAVDSPDDWGSDDG</sequence>
<accession>A0A4R2K589</accession>
<keyword evidence="2 3" id="KW-0067">ATP-binding</keyword>
<dbReference type="InterPro" id="IPR002543">
    <property type="entry name" value="FtsK_dom"/>
</dbReference>
<dbReference type="Proteomes" id="UP000295680">
    <property type="component" value="Unassembled WGS sequence"/>
</dbReference>
<keyword evidence="5" id="KW-0812">Transmembrane</keyword>